<gene>
    <name evidence="2" type="ORF">A2125_00725</name>
</gene>
<feature type="transmembrane region" description="Helical" evidence="1">
    <location>
        <begin position="159"/>
        <end position="177"/>
    </location>
</feature>
<feature type="transmembrane region" description="Helical" evidence="1">
    <location>
        <begin position="189"/>
        <end position="208"/>
    </location>
</feature>
<dbReference type="EMBL" id="MGFM01000041">
    <property type="protein sequence ID" value="OGM05283.1"/>
    <property type="molecule type" value="Genomic_DNA"/>
</dbReference>
<reference evidence="2 3" key="1">
    <citation type="journal article" date="2016" name="Nat. Commun.">
        <title>Thousands of microbial genomes shed light on interconnected biogeochemical processes in an aquifer system.</title>
        <authorList>
            <person name="Anantharaman K."/>
            <person name="Brown C.T."/>
            <person name="Hug L.A."/>
            <person name="Sharon I."/>
            <person name="Castelle C.J."/>
            <person name="Probst A.J."/>
            <person name="Thomas B.C."/>
            <person name="Singh A."/>
            <person name="Wilkins M.J."/>
            <person name="Karaoz U."/>
            <person name="Brodie E.L."/>
            <person name="Williams K.H."/>
            <person name="Hubbard S.S."/>
            <person name="Banfield J.F."/>
        </authorList>
    </citation>
    <scope>NUCLEOTIDE SEQUENCE [LARGE SCALE GENOMIC DNA]</scope>
</reference>
<feature type="transmembrane region" description="Helical" evidence="1">
    <location>
        <begin position="126"/>
        <end position="147"/>
    </location>
</feature>
<keyword evidence="1" id="KW-1133">Transmembrane helix</keyword>
<sequence>MLSRKSVIIFIWLLIVLVGPLTVLGSTSFSTTLSEPILLVNLFQRLTGLAAFSLLFVQILLGSYINFWQRFLGARTFKYHLFQGLISYGLLLAHPLLYVVFTYQMFGKITTFLLPNFDINPGIYELYLTYGRIAFVLLTIGVAAGYFRNKPFLRAHWRKFHILNYFSFFFIAIHAYNVGTDIAVFPFSVFYWLVVVVIGAVVVGRFVYPRFKGLLSSRQYPQISQRKSLP</sequence>
<accession>A0A1F7WR37</accession>
<keyword evidence="1" id="KW-0472">Membrane</keyword>
<protein>
    <recommendedName>
        <fullName evidence="4">Ferric oxidoreductase domain-containing protein</fullName>
    </recommendedName>
</protein>
<feature type="transmembrane region" description="Helical" evidence="1">
    <location>
        <begin position="49"/>
        <end position="67"/>
    </location>
</feature>
<dbReference type="Proteomes" id="UP000178812">
    <property type="component" value="Unassembled WGS sequence"/>
</dbReference>
<comment type="caution">
    <text evidence="2">The sequence shown here is derived from an EMBL/GenBank/DDBJ whole genome shotgun (WGS) entry which is preliminary data.</text>
</comment>
<proteinExistence type="predicted"/>
<dbReference type="AlphaFoldDB" id="A0A1F7WR37"/>
<name>A0A1F7WR37_9BACT</name>
<evidence type="ECO:0000313" key="2">
    <source>
        <dbReference type="EMBL" id="OGM05283.1"/>
    </source>
</evidence>
<keyword evidence="1" id="KW-0812">Transmembrane</keyword>
<evidence type="ECO:0008006" key="4">
    <source>
        <dbReference type="Google" id="ProtNLM"/>
    </source>
</evidence>
<evidence type="ECO:0000313" key="3">
    <source>
        <dbReference type="Proteomes" id="UP000178812"/>
    </source>
</evidence>
<feature type="transmembrane region" description="Helical" evidence="1">
    <location>
        <begin position="79"/>
        <end position="106"/>
    </location>
</feature>
<organism evidence="2 3">
    <name type="scientific">Candidatus Woesebacteria bacterium GWB1_43_5</name>
    <dbReference type="NCBI Taxonomy" id="1802474"/>
    <lineage>
        <taxon>Bacteria</taxon>
        <taxon>Candidatus Woeseibacteriota</taxon>
    </lineage>
</organism>
<evidence type="ECO:0000256" key="1">
    <source>
        <dbReference type="SAM" id="Phobius"/>
    </source>
</evidence>